<evidence type="ECO:0000256" key="3">
    <source>
        <dbReference type="ARBA" id="ARBA00022555"/>
    </source>
</evidence>
<dbReference type="GO" id="GO:0000049">
    <property type="term" value="F:tRNA binding"/>
    <property type="evidence" value="ECO:0007669"/>
    <property type="project" value="UniProtKB-KW"/>
</dbReference>
<name>A0ABD0Z2M9_9HEMI</name>
<keyword evidence="3" id="KW-0820">tRNA-binding</keyword>
<protein>
    <recommendedName>
        <fullName evidence="2">alanine--tRNA ligase</fullName>
        <ecNumber evidence="2">6.1.1.7</ecNumber>
    </recommendedName>
    <alternativeName>
        <fullName evidence="12">Alanyl-tRNA synthetase</fullName>
    </alternativeName>
</protein>
<reference evidence="15 16" key="1">
    <citation type="submission" date="2024-07" db="EMBL/GenBank/DDBJ databases">
        <title>Chromosome-level genome assembly of the water stick insect Ranatra chinensis (Heteroptera: Nepidae).</title>
        <authorList>
            <person name="Liu X."/>
        </authorList>
    </citation>
    <scope>NUCLEOTIDE SEQUENCE [LARGE SCALE GENOMIC DNA]</scope>
    <source>
        <strain evidence="15">Cailab_2021Rc</strain>
        <tissue evidence="15">Muscle</tissue>
    </source>
</reference>
<dbReference type="GO" id="GO:0046872">
    <property type="term" value="F:metal ion binding"/>
    <property type="evidence" value="ECO:0007669"/>
    <property type="project" value="UniProtKB-KW"/>
</dbReference>
<dbReference type="PROSITE" id="PS50860">
    <property type="entry name" value="AA_TRNA_LIGASE_II_ALA"/>
    <property type="match status" value="1"/>
</dbReference>
<dbReference type="FunFam" id="3.30.930.10:FF:000011">
    <property type="entry name" value="Alanine--tRNA ligase, cytoplasmic"/>
    <property type="match status" value="1"/>
</dbReference>
<keyword evidence="6" id="KW-0547">Nucleotide-binding</keyword>
<comment type="similarity">
    <text evidence="1">Belongs to the class-II aminoacyl-tRNA synthetase family.</text>
</comment>
<keyword evidence="16" id="KW-1185">Reference proteome</keyword>
<evidence type="ECO:0000256" key="10">
    <source>
        <dbReference type="ARBA" id="ARBA00022917"/>
    </source>
</evidence>
<evidence type="ECO:0000256" key="12">
    <source>
        <dbReference type="ARBA" id="ARBA00032577"/>
    </source>
</evidence>
<keyword evidence="11" id="KW-0030">Aminoacyl-tRNA synthetase</keyword>
<dbReference type="InterPro" id="IPR018165">
    <property type="entry name" value="Ala-tRNA-synth_IIc_core"/>
</dbReference>
<evidence type="ECO:0000256" key="7">
    <source>
        <dbReference type="ARBA" id="ARBA00022833"/>
    </source>
</evidence>
<evidence type="ECO:0000313" key="15">
    <source>
        <dbReference type="EMBL" id="KAL1131758.1"/>
    </source>
</evidence>
<dbReference type="AlphaFoldDB" id="A0ABD0Z2M9"/>
<sequence length="642" mass="73310">MDPVRPVALKKYCPVIKFLCRNKSRYLAAKDVRRRFVDFFLNENHNFIRSSSVKPYNDPSLEFVNAGMNQFKNVFLGIAPPPALRATNSQKCIRIGGKHNDLNTVGHDSYHHTFFEMLGNWSFGDYFKKESCEFAWNLLTSQPYSLEPDRLYTTYFGGDASLNLPPDNETKEIWEKIGVHKNRIIPFGLKDNFWEMGSSGPCGPCTELHYDHKGTVARPDCVNRDLQDLTELWNIVFIQYNRKEDGNLELLEQNFVDTGMGLERLTALLQGKNSNYDTDLFMPLFETISEVSGLQFYKGNFGPDDVDGLDTKYRILADHARMIAIAIADNVLPENSHGLRRVIRKSLIVSEQIMSRNQGVNESFVATNLLLEVIKQVSLVLHSAYPEMEFVLRNESNLWINLRESVKTEWKKLLTLDPNLEKLSDSQNQGLINACRELHSLGIYSGEKINRKMALTFYDRYGLSSQLIEELASIKGLKIDMDMLIKDIKDLKEINKAALMVSFKTSISGTSLLSSIKHCDLTDDSAKFQSRRGCNNEYVFDPFFGKVEAVFCNEKSLSVGDTIKWYDQIGILFDKTNFWSSNGDENDSDIGHITLIDSKSKNDIGCLLVDEVYNYSGFIIHYGKLLPIRKKYVDLESILFVI</sequence>
<dbReference type="GO" id="GO:0005524">
    <property type="term" value="F:ATP binding"/>
    <property type="evidence" value="ECO:0007669"/>
    <property type="project" value="UniProtKB-KW"/>
</dbReference>
<dbReference type="PANTHER" id="PTHR11777:SF9">
    <property type="entry name" value="ALANINE--TRNA LIGASE, CYTOPLASMIC"/>
    <property type="match status" value="1"/>
</dbReference>
<evidence type="ECO:0000256" key="4">
    <source>
        <dbReference type="ARBA" id="ARBA00022598"/>
    </source>
</evidence>
<organism evidence="15 16">
    <name type="scientific">Ranatra chinensis</name>
    <dbReference type="NCBI Taxonomy" id="642074"/>
    <lineage>
        <taxon>Eukaryota</taxon>
        <taxon>Metazoa</taxon>
        <taxon>Ecdysozoa</taxon>
        <taxon>Arthropoda</taxon>
        <taxon>Hexapoda</taxon>
        <taxon>Insecta</taxon>
        <taxon>Pterygota</taxon>
        <taxon>Neoptera</taxon>
        <taxon>Paraneoptera</taxon>
        <taxon>Hemiptera</taxon>
        <taxon>Heteroptera</taxon>
        <taxon>Panheteroptera</taxon>
        <taxon>Nepomorpha</taxon>
        <taxon>Nepidae</taxon>
        <taxon>Ranatrinae</taxon>
        <taxon>Ranatra</taxon>
    </lineage>
</organism>
<evidence type="ECO:0000259" key="14">
    <source>
        <dbReference type="PROSITE" id="PS50860"/>
    </source>
</evidence>
<keyword evidence="8" id="KW-0067">ATP-binding</keyword>
<dbReference type="PANTHER" id="PTHR11777">
    <property type="entry name" value="ALANYL-TRNA SYNTHETASE"/>
    <property type="match status" value="1"/>
</dbReference>
<dbReference type="InterPro" id="IPR018162">
    <property type="entry name" value="Ala-tRNA-ligase_IIc_anticod-bd"/>
</dbReference>
<dbReference type="SUPFAM" id="SSF55681">
    <property type="entry name" value="Class II aaRS and biotin synthetases"/>
    <property type="match status" value="1"/>
</dbReference>
<evidence type="ECO:0000256" key="11">
    <source>
        <dbReference type="ARBA" id="ARBA00023146"/>
    </source>
</evidence>
<keyword evidence="5" id="KW-0479">Metal-binding</keyword>
<evidence type="ECO:0000256" key="6">
    <source>
        <dbReference type="ARBA" id="ARBA00022741"/>
    </source>
</evidence>
<dbReference type="InterPro" id="IPR045864">
    <property type="entry name" value="aa-tRNA-synth_II/BPL/LPL"/>
</dbReference>
<accession>A0ABD0Z2M9</accession>
<dbReference type="InterPro" id="IPR050058">
    <property type="entry name" value="Ala-tRNA_ligase"/>
</dbReference>
<dbReference type="Pfam" id="PF01411">
    <property type="entry name" value="tRNA-synt_2c"/>
    <property type="match status" value="1"/>
</dbReference>
<keyword evidence="10" id="KW-0648">Protein biosynthesis</keyword>
<dbReference type="InterPro" id="IPR002318">
    <property type="entry name" value="Ala-tRNA-lgiase_IIc"/>
</dbReference>
<dbReference type="Proteomes" id="UP001558652">
    <property type="component" value="Unassembled WGS sequence"/>
</dbReference>
<keyword evidence="7" id="KW-0862">Zinc</keyword>
<dbReference type="GO" id="GO:0004813">
    <property type="term" value="F:alanine-tRNA ligase activity"/>
    <property type="evidence" value="ECO:0007669"/>
    <property type="project" value="UniProtKB-EC"/>
</dbReference>
<evidence type="ECO:0000256" key="13">
    <source>
        <dbReference type="ARBA" id="ARBA00048300"/>
    </source>
</evidence>
<dbReference type="EMBL" id="JBFDAA010000006">
    <property type="protein sequence ID" value="KAL1131758.1"/>
    <property type="molecule type" value="Genomic_DNA"/>
</dbReference>
<dbReference type="Gene3D" id="3.30.930.10">
    <property type="entry name" value="Bira Bifunctional Protein, Domain 2"/>
    <property type="match status" value="1"/>
</dbReference>
<evidence type="ECO:0000256" key="1">
    <source>
        <dbReference type="ARBA" id="ARBA00008226"/>
    </source>
</evidence>
<keyword evidence="4" id="KW-0436">Ligase</keyword>
<comment type="caution">
    <text evidence="15">The sequence shown here is derived from an EMBL/GenBank/DDBJ whole genome shotgun (WGS) entry which is preliminary data.</text>
</comment>
<evidence type="ECO:0000313" key="16">
    <source>
        <dbReference type="Proteomes" id="UP001558652"/>
    </source>
</evidence>
<keyword evidence="9" id="KW-0694">RNA-binding</keyword>
<feature type="domain" description="Alanyl-transfer RNA synthetases family profile" evidence="14">
    <location>
        <begin position="27"/>
        <end position="642"/>
    </location>
</feature>
<evidence type="ECO:0000256" key="2">
    <source>
        <dbReference type="ARBA" id="ARBA00013168"/>
    </source>
</evidence>
<proteinExistence type="inferred from homology"/>
<dbReference type="InterPro" id="IPR018164">
    <property type="entry name" value="Ala-tRNA-synth_IIc_N"/>
</dbReference>
<gene>
    <name evidence="15" type="ORF">AAG570_011371</name>
</gene>
<dbReference type="CDD" id="cd00673">
    <property type="entry name" value="AlaRS_core"/>
    <property type="match status" value="1"/>
</dbReference>
<evidence type="ECO:0000256" key="5">
    <source>
        <dbReference type="ARBA" id="ARBA00022723"/>
    </source>
</evidence>
<dbReference type="PRINTS" id="PR00980">
    <property type="entry name" value="TRNASYNTHALA"/>
</dbReference>
<dbReference type="GO" id="GO:0006412">
    <property type="term" value="P:translation"/>
    <property type="evidence" value="ECO:0007669"/>
    <property type="project" value="UniProtKB-KW"/>
</dbReference>
<dbReference type="SUPFAM" id="SSF101353">
    <property type="entry name" value="Putative anticodon-binding domain of alanyl-tRNA synthetase (AlaRS)"/>
    <property type="match status" value="1"/>
</dbReference>
<evidence type="ECO:0000256" key="8">
    <source>
        <dbReference type="ARBA" id="ARBA00022840"/>
    </source>
</evidence>
<evidence type="ECO:0000256" key="9">
    <source>
        <dbReference type="ARBA" id="ARBA00022884"/>
    </source>
</evidence>
<comment type="catalytic activity">
    <reaction evidence="13">
        <text>tRNA(Ala) + L-alanine + ATP = L-alanyl-tRNA(Ala) + AMP + diphosphate</text>
        <dbReference type="Rhea" id="RHEA:12540"/>
        <dbReference type="Rhea" id="RHEA-COMP:9657"/>
        <dbReference type="Rhea" id="RHEA-COMP:9923"/>
        <dbReference type="ChEBI" id="CHEBI:30616"/>
        <dbReference type="ChEBI" id="CHEBI:33019"/>
        <dbReference type="ChEBI" id="CHEBI:57972"/>
        <dbReference type="ChEBI" id="CHEBI:78442"/>
        <dbReference type="ChEBI" id="CHEBI:78497"/>
        <dbReference type="ChEBI" id="CHEBI:456215"/>
        <dbReference type="EC" id="6.1.1.7"/>
    </reaction>
</comment>
<dbReference type="EC" id="6.1.1.7" evidence="2"/>